<feature type="transmembrane region" description="Helical" evidence="2">
    <location>
        <begin position="107"/>
        <end position="126"/>
    </location>
</feature>
<evidence type="ECO:0000256" key="2">
    <source>
        <dbReference type="SAM" id="Phobius"/>
    </source>
</evidence>
<feature type="transmembrane region" description="Helical" evidence="2">
    <location>
        <begin position="138"/>
        <end position="160"/>
    </location>
</feature>
<keyword evidence="2" id="KW-0812">Transmembrane</keyword>
<protein>
    <submittedName>
        <fullName evidence="3">DNA polymerase III subunit gamma/tau</fullName>
    </submittedName>
</protein>
<keyword evidence="2" id="KW-1133">Transmembrane helix</keyword>
<name>A0ABT2PA94_9MICO</name>
<dbReference type="RefSeq" id="WP_261606038.1">
    <property type="nucleotide sequence ID" value="NZ_JAODOR010000004.1"/>
</dbReference>
<gene>
    <name evidence="3" type="ORF">N4R40_03850</name>
</gene>
<evidence type="ECO:0000256" key="1">
    <source>
        <dbReference type="SAM" id="MobiDB-lite"/>
    </source>
</evidence>
<dbReference type="EMBL" id="JAODOR010000004">
    <property type="protein sequence ID" value="MCT9001501.1"/>
    <property type="molecule type" value="Genomic_DNA"/>
</dbReference>
<dbReference type="Proteomes" id="UP001300496">
    <property type="component" value="Unassembled WGS sequence"/>
</dbReference>
<sequence length="161" mass="16458">MSTGRDDDPLSWGGDDDPTLEVGTPVAAPTLPAGFTAVGRGSDDVARIAQAGTATPVAGPVPLSNAMLVTIGVIGGIYALYVVGWFIGGVRLQGTANFLVSPVGYGAALWLAVAAPILWFVTAFVLTRTSKSWVRIGWLVAGLALLLPWPFILVGAVGAVA</sequence>
<proteinExistence type="predicted"/>
<evidence type="ECO:0000313" key="3">
    <source>
        <dbReference type="EMBL" id="MCT9001501.1"/>
    </source>
</evidence>
<feature type="transmembrane region" description="Helical" evidence="2">
    <location>
        <begin position="66"/>
        <end position="87"/>
    </location>
</feature>
<evidence type="ECO:0000313" key="4">
    <source>
        <dbReference type="Proteomes" id="UP001300496"/>
    </source>
</evidence>
<feature type="region of interest" description="Disordered" evidence="1">
    <location>
        <begin position="1"/>
        <end position="23"/>
    </location>
</feature>
<reference evidence="3 4" key="1">
    <citation type="journal article" date="2024" name="Int. J. Syst. Evol. Microbiol.">
        <title>Microbacterium memoriense sp. nov., a member of the Actinomycetota from marine beach sediment of the north coast of Portugal.</title>
        <authorList>
            <person name="Santos J.D.N.D."/>
            <person name="Klimek D."/>
            <person name="Calusinska M."/>
            <person name="Lobo-da-Cunha A."/>
            <person name="Catita J."/>
            <person name="Goncalves H."/>
            <person name="Gonzalez I."/>
            <person name="Lage O.M."/>
        </authorList>
    </citation>
    <scope>NUCLEOTIDE SEQUENCE [LARGE SCALE GENOMIC DNA]</scope>
    <source>
        <strain evidence="3 4">PMIC_1C1B</strain>
    </source>
</reference>
<organism evidence="3 4">
    <name type="scientific">Microbacterium memoriense</name>
    <dbReference type="NCBI Taxonomy" id="2978350"/>
    <lineage>
        <taxon>Bacteria</taxon>
        <taxon>Bacillati</taxon>
        <taxon>Actinomycetota</taxon>
        <taxon>Actinomycetes</taxon>
        <taxon>Micrococcales</taxon>
        <taxon>Microbacteriaceae</taxon>
        <taxon>Microbacterium</taxon>
    </lineage>
</organism>
<accession>A0ABT2PA94</accession>
<keyword evidence="2" id="KW-0472">Membrane</keyword>
<comment type="caution">
    <text evidence="3">The sequence shown here is derived from an EMBL/GenBank/DDBJ whole genome shotgun (WGS) entry which is preliminary data.</text>
</comment>
<keyword evidence="4" id="KW-1185">Reference proteome</keyword>